<keyword evidence="2" id="KW-1185">Reference proteome</keyword>
<name>A0A8H3X2V8_GIGMA</name>
<dbReference type="SUPFAM" id="SSF56399">
    <property type="entry name" value="ADP-ribosylation"/>
    <property type="match status" value="1"/>
</dbReference>
<dbReference type="AlphaFoldDB" id="A0A8H3X2V8"/>
<protein>
    <submittedName>
        <fullName evidence="1">Poly ADP-ribose polymerase 12-like</fullName>
    </submittedName>
</protein>
<comment type="caution">
    <text evidence="1">The sequence shown here is derived from an EMBL/GenBank/DDBJ whole genome shotgun (WGS) entry which is preliminary data.</text>
</comment>
<dbReference type="OrthoDB" id="9514740at2759"/>
<proteinExistence type="predicted"/>
<reference evidence="1 2" key="1">
    <citation type="journal article" date="2019" name="Environ. Microbiol.">
        <title>At the nexus of three kingdoms: the genome of the mycorrhizal fungus Gigaspora margarita provides insights into plant, endobacterial and fungal interactions.</title>
        <authorList>
            <person name="Venice F."/>
            <person name="Ghignone S."/>
            <person name="Salvioli di Fossalunga A."/>
            <person name="Amselem J."/>
            <person name="Novero M."/>
            <person name="Xianan X."/>
            <person name="Sedzielewska Toro K."/>
            <person name="Morin E."/>
            <person name="Lipzen A."/>
            <person name="Grigoriev I.V."/>
            <person name="Henrissat B."/>
            <person name="Martin F.M."/>
            <person name="Bonfante P."/>
        </authorList>
    </citation>
    <scope>NUCLEOTIDE SEQUENCE [LARGE SCALE GENOMIC DNA]</scope>
    <source>
        <strain evidence="1 2">BEG34</strain>
    </source>
</reference>
<dbReference type="PANTHER" id="PTHR45740">
    <property type="entry name" value="POLY [ADP-RIBOSE] POLYMERASE"/>
    <property type="match status" value="1"/>
</dbReference>
<dbReference type="EMBL" id="WTPW01002276">
    <property type="protein sequence ID" value="KAF0388269.1"/>
    <property type="molecule type" value="Genomic_DNA"/>
</dbReference>
<dbReference type="Gene3D" id="3.90.228.10">
    <property type="match status" value="1"/>
</dbReference>
<dbReference type="InterPro" id="IPR051712">
    <property type="entry name" value="ARTD-AVP"/>
</dbReference>
<sequence>MANIIPLSISSSEYTTVKSTFTSKMALEYNIQIHSIIRVEMPKHIINNHKAYKKKNPNLRCAQYFHGTKHVCAIRSLNNSKFCQPNIACNVCGIIRTGFRLNNGGVWFSPDAWYSHSYTNLGPDSSRTMFIVDVVGAANSSGSENYVAYAENIDISIYAVGDYATLSNRIFGLSYSIR</sequence>
<evidence type="ECO:0000313" key="2">
    <source>
        <dbReference type="Proteomes" id="UP000439903"/>
    </source>
</evidence>
<accession>A0A8H3X2V8</accession>
<evidence type="ECO:0000313" key="1">
    <source>
        <dbReference type="EMBL" id="KAF0388269.1"/>
    </source>
</evidence>
<gene>
    <name evidence="1" type="ORF">F8M41_011058</name>
</gene>
<organism evidence="1 2">
    <name type="scientific">Gigaspora margarita</name>
    <dbReference type="NCBI Taxonomy" id="4874"/>
    <lineage>
        <taxon>Eukaryota</taxon>
        <taxon>Fungi</taxon>
        <taxon>Fungi incertae sedis</taxon>
        <taxon>Mucoromycota</taxon>
        <taxon>Glomeromycotina</taxon>
        <taxon>Glomeromycetes</taxon>
        <taxon>Diversisporales</taxon>
        <taxon>Gigasporaceae</taxon>
        <taxon>Gigaspora</taxon>
    </lineage>
</organism>
<dbReference type="Proteomes" id="UP000439903">
    <property type="component" value="Unassembled WGS sequence"/>
</dbReference>
<dbReference type="GO" id="GO:0005634">
    <property type="term" value="C:nucleus"/>
    <property type="evidence" value="ECO:0007669"/>
    <property type="project" value="TreeGrafter"/>
</dbReference>
<dbReference type="PANTHER" id="PTHR45740:SF6">
    <property type="entry name" value="PROTEIN MONO-ADP-RIBOSYLTRANSFERASE PARP12"/>
    <property type="match status" value="1"/>
</dbReference>
<dbReference type="GO" id="GO:1990404">
    <property type="term" value="F:NAD+-protein mono-ADP-ribosyltransferase activity"/>
    <property type="evidence" value="ECO:0007669"/>
    <property type="project" value="TreeGrafter"/>
</dbReference>
<dbReference type="GO" id="GO:0003950">
    <property type="term" value="F:NAD+ poly-ADP-ribosyltransferase activity"/>
    <property type="evidence" value="ECO:0007669"/>
    <property type="project" value="TreeGrafter"/>
</dbReference>